<dbReference type="EMBL" id="CP031037">
    <property type="protein sequence ID" value="QDZ20246.1"/>
    <property type="molecule type" value="Genomic_DNA"/>
</dbReference>
<feature type="region of interest" description="Disordered" evidence="1">
    <location>
        <begin position="29"/>
        <end position="70"/>
    </location>
</feature>
<keyword evidence="3" id="KW-1185">Reference proteome</keyword>
<evidence type="ECO:0000256" key="1">
    <source>
        <dbReference type="SAM" id="MobiDB-lite"/>
    </source>
</evidence>
<accession>A0A5B8MID2</accession>
<feature type="region of interest" description="Disordered" evidence="1">
    <location>
        <begin position="139"/>
        <end position="159"/>
    </location>
</feature>
<feature type="compositionally biased region" description="Basic residues" evidence="1">
    <location>
        <begin position="148"/>
        <end position="159"/>
    </location>
</feature>
<dbReference type="AlphaFoldDB" id="A0A5B8MID2"/>
<name>A0A5B8MID2_9CHLO</name>
<dbReference type="Pfam" id="PF15375">
    <property type="entry name" value="FSAF1"/>
    <property type="match status" value="1"/>
</dbReference>
<sequence length="159" mass="18105">MGLAGVEGKDKVEVVDFAQEYGKVVRYESNKYNKGSRRYKGRGNKDREQGHGHPQQQQQDNNNNNNKGREVIELRDVRREVADLGARGFGKKEAKEWKQQVYSTLGAKAEKSPRINARIGLGIAKKKIERERKAKELAREMGMLTPKKGGKKGKVKRRK</sequence>
<dbReference type="Proteomes" id="UP000316726">
    <property type="component" value="Chromosome 4"/>
</dbReference>
<organism evidence="2 3">
    <name type="scientific">Chloropicon primus</name>
    <dbReference type="NCBI Taxonomy" id="1764295"/>
    <lineage>
        <taxon>Eukaryota</taxon>
        <taxon>Viridiplantae</taxon>
        <taxon>Chlorophyta</taxon>
        <taxon>Chloropicophyceae</taxon>
        <taxon>Chloropicales</taxon>
        <taxon>Chloropicaceae</taxon>
        <taxon>Chloropicon</taxon>
    </lineage>
</organism>
<gene>
    <name evidence="2" type="ORF">A3770_04p27640</name>
</gene>
<feature type="compositionally biased region" description="Low complexity" evidence="1">
    <location>
        <begin position="55"/>
        <end position="66"/>
    </location>
</feature>
<evidence type="ECO:0000313" key="3">
    <source>
        <dbReference type="Proteomes" id="UP000316726"/>
    </source>
</evidence>
<evidence type="ECO:0000313" key="2">
    <source>
        <dbReference type="EMBL" id="QDZ20246.1"/>
    </source>
</evidence>
<reference evidence="2 3" key="1">
    <citation type="submission" date="2018-07" db="EMBL/GenBank/DDBJ databases">
        <title>The complete nuclear genome of the prasinophyte Chloropicon primus (CCMP1205).</title>
        <authorList>
            <person name="Pombert J.-F."/>
            <person name="Otis C."/>
            <person name="Turmel M."/>
            <person name="Lemieux C."/>
        </authorList>
    </citation>
    <scope>NUCLEOTIDE SEQUENCE [LARGE SCALE GENOMIC DNA]</scope>
    <source>
        <strain evidence="2 3">CCMP1205</strain>
    </source>
</reference>
<protein>
    <submittedName>
        <fullName evidence="2">Uncharacterized protein</fullName>
    </submittedName>
</protein>
<proteinExistence type="predicted"/>
<dbReference type="InterPro" id="IPR027973">
    <property type="entry name" value="FSAF1-like"/>
</dbReference>
<dbReference type="OrthoDB" id="498232at2759"/>